<dbReference type="AlphaFoldDB" id="A0A5B7F5H3"/>
<protein>
    <submittedName>
        <fullName evidence="2">Uncharacterized protein</fullName>
    </submittedName>
</protein>
<evidence type="ECO:0000313" key="2">
    <source>
        <dbReference type="EMBL" id="MPC40777.1"/>
    </source>
</evidence>
<feature type="region of interest" description="Disordered" evidence="1">
    <location>
        <begin position="95"/>
        <end position="116"/>
    </location>
</feature>
<name>A0A5B7F5H3_PORTR</name>
<feature type="region of interest" description="Disordered" evidence="1">
    <location>
        <begin position="130"/>
        <end position="167"/>
    </location>
</feature>
<feature type="compositionally biased region" description="Polar residues" evidence="1">
    <location>
        <begin position="1"/>
        <end position="10"/>
    </location>
</feature>
<comment type="caution">
    <text evidence="2">The sequence shown here is derived from an EMBL/GenBank/DDBJ whole genome shotgun (WGS) entry which is preliminary data.</text>
</comment>
<keyword evidence="3" id="KW-1185">Reference proteome</keyword>
<sequence>MRANNQLNNKTYSQVTQQQPPTSTLQIPPSNKNEDTFSKIFTCVIHAHMQNNTNPGSYETELNKTLKLNKLPEIKIASNPDSHKIITSISTYNSNSACAEPTTSNNPTITNEEDGDISIDEDNISVNEEKELEPPATSTPNESKIQASNLGFTIFTSETTGWPPKKN</sequence>
<gene>
    <name evidence="2" type="ORF">E2C01_034345</name>
</gene>
<feature type="region of interest" description="Disordered" evidence="1">
    <location>
        <begin position="1"/>
        <end position="32"/>
    </location>
</feature>
<feature type="compositionally biased region" description="Polar residues" evidence="1">
    <location>
        <begin position="136"/>
        <end position="160"/>
    </location>
</feature>
<proteinExistence type="predicted"/>
<organism evidence="2 3">
    <name type="scientific">Portunus trituberculatus</name>
    <name type="common">Swimming crab</name>
    <name type="synonym">Neptunus trituberculatus</name>
    <dbReference type="NCBI Taxonomy" id="210409"/>
    <lineage>
        <taxon>Eukaryota</taxon>
        <taxon>Metazoa</taxon>
        <taxon>Ecdysozoa</taxon>
        <taxon>Arthropoda</taxon>
        <taxon>Crustacea</taxon>
        <taxon>Multicrustacea</taxon>
        <taxon>Malacostraca</taxon>
        <taxon>Eumalacostraca</taxon>
        <taxon>Eucarida</taxon>
        <taxon>Decapoda</taxon>
        <taxon>Pleocyemata</taxon>
        <taxon>Brachyura</taxon>
        <taxon>Eubrachyura</taxon>
        <taxon>Portunoidea</taxon>
        <taxon>Portunidae</taxon>
        <taxon>Portuninae</taxon>
        <taxon>Portunus</taxon>
    </lineage>
</organism>
<evidence type="ECO:0000256" key="1">
    <source>
        <dbReference type="SAM" id="MobiDB-lite"/>
    </source>
</evidence>
<reference evidence="2 3" key="1">
    <citation type="submission" date="2019-05" db="EMBL/GenBank/DDBJ databases">
        <title>Another draft genome of Portunus trituberculatus and its Hox gene families provides insights of decapod evolution.</title>
        <authorList>
            <person name="Jeong J.-H."/>
            <person name="Song I."/>
            <person name="Kim S."/>
            <person name="Choi T."/>
            <person name="Kim D."/>
            <person name="Ryu S."/>
            <person name="Kim W."/>
        </authorList>
    </citation>
    <scope>NUCLEOTIDE SEQUENCE [LARGE SCALE GENOMIC DNA]</scope>
    <source>
        <tissue evidence="2">Muscle</tissue>
    </source>
</reference>
<accession>A0A5B7F5H3</accession>
<dbReference type="Proteomes" id="UP000324222">
    <property type="component" value="Unassembled WGS sequence"/>
</dbReference>
<evidence type="ECO:0000313" key="3">
    <source>
        <dbReference type="Proteomes" id="UP000324222"/>
    </source>
</evidence>
<feature type="compositionally biased region" description="Low complexity" evidence="1">
    <location>
        <begin position="11"/>
        <end position="30"/>
    </location>
</feature>
<feature type="compositionally biased region" description="Polar residues" evidence="1">
    <location>
        <begin position="101"/>
        <end position="110"/>
    </location>
</feature>
<dbReference type="EMBL" id="VSRR010004808">
    <property type="protein sequence ID" value="MPC40777.1"/>
    <property type="molecule type" value="Genomic_DNA"/>
</dbReference>